<proteinExistence type="predicted"/>
<dbReference type="GO" id="GO:0005886">
    <property type="term" value="C:plasma membrane"/>
    <property type="evidence" value="ECO:0007669"/>
    <property type="project" value="TreeGrafter"/>
</dbReference>
<dbReference type="KEGG" id="tcd:AAIA72_08565"/>
<dbReference type="RefSeq" id="WP_369599908.1">
    <property type="nucleotide sequence ID" value="NZ_CP154858.1"/>
</dbReference>
<reference evidence="2" key="1">
    <citation type="submission" date="2024-05" db="EMBL/GenBank/DDBJ databases">
        <title>Genome sequencing of novel strain.</title>
        <authorList>
            <person name="Ganbat D."/>
            <person name="Ganbat S."/>
            <person name="Lee S.-J."/>
        </authorList>
    </citation>
    <scope>NUCLEOTIDE SEQUENCE</scope>
    <source>
        <strain evidence="2">SMD15-11</strain>
    </source>
</reference>
<accession>A0AB39URH6</accession>
<gene>
    <name evidence="2" type="ORF">AAIA72_08565</name>
</gene>
<organism evidence="2">
    <name type="scientific">Thermohahella caldifontis</name>
    <dbReference type="NCBI Taxonomy" id="3142973"/>
    <lineage>
        <taxon>Bacteria</taxon>
        <taxon>Pseudomonadati</taxon>
        <taxon>Pseudomonadota</taxon>
        <taxon>Gammaproteobacteria</taxon>
        <taxon>Oceanospirillales</taxon>
        <taxon>Hahellaceae</taxon>
        <taxon>Thermohahella</taxon>
    </lineage>
</organism>
<dbReference type="PANTHER" id="PTHR39966">
    <property type="entry name" value="BLL2471 PROTEIN-RELATED"/>
    <property type="match status" value="1"/>
</dbReference>
<dbReference type="PANTHER" id="PTHR39966:SF3">
    <property type="entry name" value="DUF438 DOMAIN-CONTAINING PROTEIN"/>
    <property type="match status" value="1"/>
</dbReference>
<dbReference type="Gene3D" id="1.20.120.520">
    <property type="entry name" value="nmb1532 protein domain like"/>
    <property type="match status" value="1"/>
</dbReference>
<protein>
    <submittedName>
        <fullName evidence="2">Hemerythrin domain-containing protein</fullName>
    </submittedName>
</protein>
<evidence type="ECO:0000313" key="2">
    <source>
        <dbReference type="EMBL" id="XDT70867.1"/>
    </source>
</evidence>
<name>A0AB39URH6_9GAMM</name>
<dbReference type="Pfam" id="PF01814">
    <property type="entry name" value="Hemerythrin"/>
    <property type="match status" value="1"/>
</dbReference>
<dbReference type="AlphaFoldDB" id="A0AB39URH6"/>
<sequence>MSISQDMTQDHRYCDDLFARAEAAIQTGDPAAAERWQAFGEALLLHFSQEENVLFPGFEAQRGPMGPTLVMRQEHAMMRDMLDTVSERIASGDTDAALDAADALMATIQQHNMKEESILYPMLDQTVTGPVALTLSCRQAEAG</sequence>
<dbReference type="InterPro" id="IPR012312">
    <property type="entry name" value="Hemerythrin-like"/>
</dbReference>
<dbReference type="EMBL" id="CP154858">
    <property type="protein sequence ID" value="XDT70867.1"/>
    <property type="molecule type" value="Genomic_DNA"/>
</dbReference>
<evidence type="ECO:0000259" key="1">
    <source>
        <dbReference type="Pfam" id="PF01814"/>
    </source>
</evidence>
<feature type="domain" description="Hemerythrin-like" evidence="1">
    <location>
        <begin position="4"/>
        <end position="123"/>
    </location>
</feature>